<keyword evidence="4 5" id="KW-1015">Disulfide bond</keyword>
<dbReference type="EMBL" id="CAJNOE010001082">
    <property type="protein sequence ID" value="CAF1384551.1"/>
    <property type="molecule type" value="Genomic_DNA"/>
</dbReference>
<feature type="domain" description="EGF-like" evidence="7">
    <location>
        <begin position="492"/>
        <end position="528"/>
    </location>
</feature>
<dbReference type="PANTHER" id="PTHR24049:SF22">
    <property type="entry name" value="DROSOPHILA CRUMBS HOMOLOG"/>
    <property type="match status" value="1"/>
</dbReference>
<evidence type="ECO:0000256" key="1">
    <source>
        <dbReference type="ARBA" id="ARBA00022536"/>
    </source>
</evidence>
<evidence type="ECO:0000259" key="7">
    <source>
        <dbReference type="PROSITE" id="PS50026"/>
    </source>
</evidence>
<organism evidence="8 9">
    <name type="scientific">Adineta steineri</name>
    <dbReference type="NCBI Taxonomy" id="433720"/>
    <lineage>
        <taxon>Eukaryota</taxon>
        <taxon>Metazoa</taxon>
        <taxon>Spiralia</taxon>
        <taxon>Gnathifera</taxon>
        <taxon>Rotifera</taxon>
        <taxon>Eurotatoria</taxon>
        <taxon>Bdelloidea</taxon>
        <taxon>Adinetida</taxon>
        <taxon>Adinetidae</taxon>
        <taxon>Adineta</taxon>
    </lineage>
</organism>
<dbReference type="SMART" id="SM00192">
    <property type="entry name" value="LDLa"/>
    <property type="match status" value="2"/>
</dbReference>
<evidence type="ECO:0000256" key="3">
    <source>
        <dbReference type="ARBA" id="ARBA00022737"/>
    </source>
</evidence>
<dbReference type="GO" id="GO:0005886">
    <property type="term" value="C:plasma membrane"/>
    <property type="evidence" value="ECO:0007669"/>
    <property type="project" value="TreeGrafter"/>
</dbReference>
<dbReference type="GO" id="GO:0032991">
    <property type="term" value="C:protein-containing complex"/>
    <property type="evidence" value="ECO:0007669"/>
    <property type="project" value="TreeGrafter"/>
</dbReference>
<dbReference type="Pfam" id="PF00008">
    <property type="entry name" value="EGF"/>
    <property type="match status" value="1"/>
</dbReference>
<dbReference type="GO" id="GO:0007157">
    <property type="term" value="P:heterophilic cell-cell adhesion via plasma membrane cell adhesion molecules"/>
    <property type="evidence" value="ECO:0007669"/>
    <property type="project" value="TreeGrafter"/>
</dbReference>
<dbReference type="InterPro" id="IPR051022">
    <property type="entry name" value="Notch_Cell-Fate_Det"/>
</dbReference>
<dbReference type="SUPFAM" id="SSF57196">
    <property type="entry name" value="EGF/Laminin"/>
    <property type="match status" value="2"/>
</dbReference>
<gene>
    <name evidence="8" type="ORF">IZO911_LOCUS38607</name>
</gene>
<dbReference type="SMART" id="SM00181">
    <property type="entry name" value="EGF"/>
    <property type="match status" value="2"/>
</dbReference>
<sequence length="739" mass="85973">MKINSLQYDCLNYHIYYEKPAYQELLDAVDEIIPYCFRPENYHDRLFENSIDLSSQRLSFEQLRLHDVTSLQLLAWSVSIDIAQRYEFYLSVLDTSLNEEFYNCTESWFGSRCQYSFGFNEQISFNQIVEATFRQRKSFPESPEVIAQVSCYVLLECHRNGQSWCLDWREVCNGIIDCFDEGSDEENCFDMEINECEENEYRCHNGLCISGELWEEGEGDADCLDRSDEVLDAFYIKSCFQDPTIRCEEHSCRAHEGTFPCGDGHCVNKFDECYNGRHILLIESMTAKGNLTDECWIAMVCLTELAEQIHGRNSVVNERFYWPTDQSSIINSNTFTIQNSSWYCNRGLTAHFRSENDTFNNVCKCPPSYYGHLCQYQNQRVSLTLHLSSVDRHTTYAIVIILTNEIDKRQDIHSYDQFVYITKQSCSIKLNRYLLFPERPKNISHNYSIRIDAFEKTHITYVGSWYFPVTFLFLPVNRMAISLILSNQSIDNSSNCLNTCVNGRCVKYLNKNKYFCRCSSKWAGIHCNISINQQICSYDSFHFGITYNQSICVCPLNKFGSRCLFTSTCPMNACKNNGKCVPADVTKSNSRYTCICPDRYFGDKCQDLKARLNVSLTSIDIPAYVIGYFFTLSNQSNPITTIKLQKLTLFQHSVTFYISMLYHMVIVQANNKFYLVVIQQLPQIDLSTSIRSSQECIPVEHLLNSTILNMTQYRRIVFFHKLCYMHHDLTCFIDEAYLC</sequence>
<dbReference type="Gene3D" id="4.10.400.10">
    <property type="entry name" value="Low-density Lipoprotein Receptor"/>
    <property type="match status" value="1"/>
</dbReference>
<evidence type="ECO:0000256" key="5">
    <source>
        <dbReference type="PROSITE-ProRule" id="PRU00076"/>
    </source>
</evidence>
<feature type="disulfide bond" evidence="6">
    <location>
        <begin position="196"/>
        <end position="208"/>
    </location>
</feature>
<feature type="domain" description="EGF-like" evidence="7">
    <location>
        <begin position="565"/>
        <end position="606"/>
    </location>
</feature>
<evidence type="ECO:0000313" key="9">
    <source>
        <dbReference type="Proteomes" id="UP000663860"/>
    </source>
</evidence>
<dbReference type="PROSITE" id="PS00022">
    <property type="entry name" value="EGF_1"/>
    <property type="match status" value="3"/>
</dbReference>
<feature type="disulfide bond" evidence="5">
    <location>
        <begin position="596"/>
        <end position="605"/>
    </location>
</feature>
<dbReference type="Proteomes" id="UP000663860">
    <property type="component" value="Unassembled WGS sequence"/>
</dbReference>
<keyword evidence="2" id="KW-0732">Signal</keyword>
<dbReference type="AlphaFoldDB" id="A0A815JUH3"/>
<dbReference type="InterPro" id="IPR036055">
    <property type="entry name" value="LDL_receptor-like_sf"/>
</dbReference>
<feature type="non-terminal residue" evidence="8">
    <location>
        <position position="739"/>
    </location>
</feature>
<dbReference type="GO" id="GO:0045197">
    <property type="term" value="P:establishment or maintenance of epithelial cell apical/basal polarity"/>
    <property type="evidence" value="ECO:0007669"/>
    <property type="project" value="TreeGrafter"/>
</dbReference>
<comment type="caution">
    <text evidence="5">Lacks conserved residue(s) required for the propagation of feature annotation.</text>
</comment>
<dbReference type="CDD" id="cd00112">
    <property type="entry name" value="LDLa"/>
    <property type="match status" value="1"/>
</dbReference>
<comment type="caution">
    <text evidence="8">The sequence shown here is derived from an EMBL/GenBank/DDBJ whole genome shotgun (WGS) entry which is preliminary data.</text>
</comment>
<dbReference type="Gene3D" id="2.10.25.10">
    <property type="entry name" value="Laminin"/>
    <property type="match status" value="2"/>
</dbReference>
<evidence type="ECO:0000256" key="4">
    <source>
        <dbReference type="ARBA" id="ARBA00023157"/>
    </source>
</evidence>
<evidence type="ECO:0000256" key="6">
    <source>
        <dbReference type="PROSITE-ProRule" id="PRU00124"/>
    </source>
</evidence>
<proteinExistence type="predicted"/>
<dbReference type="InterPro" id="IPR000742">
    <property type="entry name" value="EGF"/>
</dbReference>
<feature type="disulfide bond" evidence="5">
    <location>
        <begin position="518"/>
        <end position="527"/>
    </location>
</feature>
<dbReference type="PROSITE" id="PS50026">
    <property type="entry name" value="EGF_3"/>
    <property type="match status" value="2"/>
</dbReference>
<dbReference type="PROSITE" id="PS50068">
    <property type="entry name" value="LDLRA_2"/>
    <property type="match status" value="1"/>
</dbReference>
<dbReference type="PANTHER" id="PTHR24049">
    <property type="entry name" value="CRUMBS FAMILY MEMBER"/>
    <property type="match status" value="1"/>
</dbReference>
<accession>A0A815JUH3</accession>
<reference evidence="8" key="1">
    <citation type="submission" date="2021-02" db="EMBL/GenBank/DDBJ databases">
        <authorList>
            <person name="Nowell W R."/>
        </authorList>
    </citation>
    <scope>NUCLEOTIDE SEQUENCE</scope>
</reference>
<keyword evidence="1 5" id="KW-0245">EGF-like domain</keyword>
<keyword evidence="3" id="KW-0677">Repeat</keyword>
<dbReference type="InterPro" id="IPR002172">
    <property type="entry name" value="LDrepeatLR_classA_rpt"/>
</dbReference>
<dbReference type="Pfam" id="PF00057">
    <property type="entry name" value="Ldl_recept_a"/>
    <property type="match status" value="1"/>
</dbReference>
<evidence type="ECO:0000256" key="2">
    <source>
        <dbReference type="ARBA" id="ARBA00022729"/>
    </source>
</evidence>
<evidence type="ECO:0000313" key="8">
    <source>
        <dbReference type="EMBL" id="CAF1384551.1"/>
    </source>
</evidence>
<protein>
    <recommendedName>
        <fullName evidence="7">EGF-like domain-containing protein</fullName>
    </recommendedName>
</protein>
<name>A0A815JUH3_9BILA</name>